<comment type="subcellular location">
    <subcellularLocation>
        <location evidence="1">Cell junction</location>
        <location evidence="1">Adherens junction</location>
    </subcellularLocation>
    <subcellularLocation>
        <location evidence="3">Cell projection</location>
        <location evidence="3">Rhabdomere</location>
    </subcellularLocation>
</comment>
<feature type="region of interest" description="Disordered" evidence="4">
    <location>
        <begin position="927"/>
        <end position="1027"/>
    </location>
</feature>
<evidence type="ECO:0000256" key="2">
    <source>
        <dbReference type="ARBA" id="ARBA00022025"/>
    </source>
</evidence>
<dbReference type="PRINTS" id="PR00661">
    <property type="entry name" value="ERMFAMILY"/>
</dbReference>
<dbReference type="PANTHER" id="PTHR45858:SF5">
    <property type="entry name" value="MOESIN_EZRIN_RADIXIN HOMOLOG 1"/>
    <property type="match status" value="1"/>
</dbReference>
<feature type="region of interest" description="Disordered" evidence="4">
    <location>
        <begin position="1227"/>
        <end position="1350"/>
    </location>
</feature>
<dbReference type="InterPro" id="IPR035963">
    <property type="entry name" value="FERM_2"/>
</dbReference>
<dbReference type="Proteomes" id="UP000675881">
    <property type="component" value="Chromosome 4"/>
</dbReference>
<feature type="domain" description="FERM" evidence="5">
    <location>
        <begin position="128"/>
        <end position="423"/>
    </location>
</feature>
<dbReference type="CDD" id="cd14473">
    <property type="entry name" value="FERM_B-lobe"/>
    <property type="match status" value="1"/>
</dbReference>
<dbReference type="Gene3D" id="1.20.80.10">
    <property type="match status" value="1"/>
</dbReference>
<feature type="compositionally biased region" description="Acidic residues" evidence="4">
    <location>
        <begin position="579"/>
        <end position="599"/>
    </location>
</feature>
<dbReference type="InterPro" id="IPR018979">
    <property type="entry name" value="FERM_N"/>
</dbReference>
<evidence type="ECO:0000313" key="7">
    <source>
        <dbReference type="Proteomes" id="UP000675881"/>
    </source>
</evidence>
<dbReference type="PRINTS" id="PR00935">
    <property type="entry name" value="BAND41"/>
</dbReference>
<dbReference type="GO" id="GO:0009887">
    <property type="term" value="P:animal organ morphogenesis"/>
    <property type="evidence" value="ECO:0007669"/>
    <property type="project" value="UniProtKB-ARBA"/>
</dbReference>
<gene>
    <name evidence="6" type="ORF">LSAA_8418</name>
</gene>
<dbReference type="GO" id="GO:0071944">
    <property type="term" value="C:cell periphery"/>
    <property type="evidence" value="ECO:0007669"/>
    <property type="project" value="UniProtKB-ARBA"/>
</dbReference>
<feature type="compositionally biased region" description="Polar residues" evidence="4">
    <location>
        <begin position="1278"/>
        <end position="1299"/>
    </location>
</feature>
<name>A0A7R8CSI8_LEPSM</name>
<organism evidence="6 7">
    <name type="scientific">Lepeophtheirus salmonis</name>
    <name type="common">Salmon louse</name>
    <name type="synonym">Caligus salmonis</name>
    <dbReference type="NCBI Taxonomy" id="72036"/>
    <lineage>
        <taxon>Eukaryota</taxon>
        <taxon>Metazoa</taxon>
        <taxon>Ecdysozoa</taxon>
        <taxon>Arthropoda</taxon>
        <taxon>Crustacea</taxon>
        <taxon>Multicrustacea</taxon>
        <taxon>Hexanauplia</taxon>
        <taxon>Copepoda</taxon>
        <taxon>Siphonostomatoida</taxon>
        <taxon>Caligidae</taxon>
        <taxon>Lepeophtheirus</taxon>
    </lineage>
</organism>
<feature type="region of interest" description="Disordered" evidence="4">
    <location>
        <begin position="772"/>
        <end position="806"/>
    </location>
</feature>
<dbReference type="Pfam" id="PF00373">
    <property type="entry name" value="FERM_M"/>
    <property type="match status" value="1"/>
</dbReference>
<proteinExistence type="predicted"/>
<dbReference type="Gene3D" id="3.10.20.90">
    <property type="entry name" value="Phosphatidylinositol 3-kinase Catalytic Subunit, Chain A, domain 1"/>
    <property type="match status" value="1"/>
</dbReference>
<dbReference type="InterPro" id="IPR029071">
    <property type="entry name" value="Ubiquitin-like_domsf"/>
</dbReference>
<dbReference type="InterPro" id="IPR019747">
    <property type="entry name" value="FERM_CS"/>
</dbReference>
<evidence type="ECO:0000259" key="5">
    <source>
        <dbReference type="PROSITE" id="PS50057"/>
    </source>
</evidence>
<dbReference type="CDD" id="cd17098">
    <property type="entry name" value="FERM_F1_FARP1_like"/>
    <property type="match status" value="1"/>
</dbReference>
<feature type="region of interest" description="Disordered" evidence="4">
    <location>
        <begin position="1121"/>
        <end position="1158"/>
    </location>
</feature>
<dbReference type="SMART" id="SM00295">
    <property type="entry name" value="B41"/>
    <property type="match status" value="1"/>
</dbReference>
<feature type="compositionally biased region" description="Basic and acidic residues" evidence="4">
    <location>
        <begin position="1132"/>
        <end position="1157"/>
    </location>
</feature>
<sequence length="1468" mass="164677">METLDGIRHLDLSNLNLHHADKLLLFVDYSSSKRGRRRKRRTEAESSPGVFHPSFWIPHYPTNILLITFTTSLAFYQRLHPFHYNNSGGDEDCGTISGCASGGDDIGGRGSVGGGRTPPPRMRAGKMMAVKVKMLDDSITLFQVQVKAQGKILFDQVCKQLNLLEVDYFGLEYQDQLGVTYWVDVEKQMNHQIALTSSEPLFLFCVKFYTPDPAQIEEEYTRYLFSLQIKRDLATGLLQCNDNTAALMASYIVQAECGDYVIEDYPDHTYLSSFKFVPQQDADLERRIMENHKKHVGQSPAEADLNLLETARRCELYGTKMHAAKDHDGMPLNLAVAHMDTQGCYRDTVEFYFEDRNQCKKLLEEEYEPKNEKNVVSFLEDLPFDTRVKTQKEMQEFVRENFVKRQSFHRHVRNLHSSMGNVSQSFSAQPLLPLGEALAASEDNLHFNTGPRLLPPQRGRGGSLVPPPVLVSHVSELRLDPLNFDFKEEENDDEDEDLLRRGIVGSGIVHPDYGASAAVATQPVYSVVDNLYNNERGGKDPAAVLSSSSGDLRPGETSLQQSSTLQQTPQTSLYRLNVDDDDDIDEEDEASDDEAEEEKEEGKKRFVSRNRLPTSVASLPNTLLRKDKNHFEKEFYRQVHRTLPHHYRSDKKERSSPEGIVIYDDFGEGEVYPPPPNPLSVIENNEDIQKYRVQYFSLPRNNYDTYFVQQPINPTFNRYFVNENAYHSRTLPRSRNAPPESSTTMSSGITLPKSLNEISNNLLSQSVKSNINSTSKENNVNSTSNIGIQECSSGSSSSHASPRVTRPQTLDFASAKNESAFLRNNIDEDSSSAVSGIYVPQTPESANPFRRDYIDELEEERIYDVPEGIEGVDKPIVAHRRQSKPSRVVSFAPLNKYHKIQHPVPPPRNDVHGAPYPKLRTQLSVVKPGLRPEISTEKPPPIIATPTNRNLLPMSSTESESISARSAPTPLTTGSKNRLLPSPPEESESSLTVLDSESVPAPPEFASIDSRDNHSKPAAGLEDTDVDDEEGLIFSMKTGVASVLVEEPPPIIHQDNAILEGIMEEDEIYEVAIDGDIELEIVDATSSEMLLKEVIRVQVNKDEEIPSQTLSAPPIFVTEKKVEHSEDEVVSDGDRTPEMLKESKEEEDERTRGKESENSFNMTTTALVFPLKEHPQTVFIESEIMDLPSPPLAPSATIIIASSHPPPPQLSFDDDEITTEAVTTVMERSTPTSSEIDLSVIPPPPDEPTQLIHNGYGSFERKKDGDLTPKIEEDENNYHNTLSDQNYSMSDDANKSLSSDIPPAIMKDDSPGFPSPPSSLEIHLPPPTHSSYSKEARKKKEGVQEENDPQIEADSFFLEITPPDFDRSILSDDEGEEMDKIIPYDISLSSNELKQGNVDVEEDNSLSLREEIEEDSLHHSMEILEDVTTEDHFEELRHEDEEEENITPSPPPPPSPPVPLQRGGRRNS</sequence>
<dbReference type="EMBL" id="HG994583">
    <property type="protein sequence ID" value="CAF2915167.1"/>
    <property type="molecule type" value="Genomic_DNA"/>
</dbReference>
<feature type="region of interest" description="Disordered" evidence="4">
    <location>
        <begin position="539"/>
        <end position="608"/>
    </location>
</feature>
<dbReference type="GO" id="GO:0008092">
    <property type="term" value="F:cytoskeletal protein binding"/>
    <property type="evidence" value="ECO:0007669"/>
    <property type="project" value="InterPro"/>
</dbReference>
<dbReference type="InterPro" id="IPR019748">
    <property type="entry name" value="FERM_central"/>
</dbReference>
<feature type="region of interest" description="Disordered" evidence="4">
    <location>
        <begin position="1413"/>
        <end position="1468"/>
    </location>
</feature>
<evidence type="ECO:0000256" key="1">
    <source>
        <dbReference type="ARBA" id="ARBA00004536"/>
    </source>
</evidence>
<evidence type="ECO:0000313" key="6">
    <source>
        <dbReference type="EMBL" id="CAF2915167.1"/>
    </source>
</evidence>
<feature type="compositionally biased region" description="Low complexity" evidence="4">
    <location>
        <begin position="792"/>
        <end position="801"/>
    </location>
</feature>
<evidence type="ECO:0000256" key="3">
    <source>
        <dbReference type="ARBA" id="ARBA00043944"/>
    </source>
</evidence>
<dbReference type="OrthoDB" id="9990815at2759"/>
<feature type="compositionally biased region" description="Low complexity" evidence="4">
    <location>
        <begin position="955"/>
        <end position="967"/>
    </location>
</feature>
<feature type="compositionally biased region" description="Pro residues" evidence="4">
    <location>
        <begin position="1448"/>
        <end position="1459"/>
    </location>
</feature>
<feature type="compositionally biased region" description="Low complexity" evidence="4">
    <location>
        <begin position="557"/>
        <end position="573"/>
    </location>
</feature>
<dbReference type="GO" id="GO:0005912">
    <property type="term" value="C:adherens junction"/>
    <property type="evidence" value="ECO:0007669"/>
    <property type="project" value="UniProtKB-SubCell"/>
</dbReference>
<protein>
    <recommendedName>
        <fullName evidence="2">Moesin/ezrin/radixin homolog 1</fullName>
    </recommendedName>
</protein>
<feature type="compositionally biased region" description="Polar residues" evidence="4">
    <location>
        <begin position="1227"/>
        <end position="1236"/>
    </location>
</feature>
<dbReference type="PANTHER" id="PTHR45858">
    <property type="entry name" value="FERM DOMAIN CONTAINING PROTEIN"/>
    <property type="match status" value="1"/>
</dbReference>
<dbReference type="InterPro" id="IPR051835">
    <property type="entry name" value="RAC1-GEF"/>
</dbReference>
<dbReference type="GO" id="GO:0005085">
    <property type="term" value="F:guanyl-nucleotide exchange factor activity"/>
    <property type="evidence" value="ECO:0007669"/>
    <property type="project" value="TreeGrafter"/>
</dbReference>
<keyword evidence="7" id="KW-1185">Reference proteome</keyword>
<feature type="compositionally biased region" description="Polar residues" evidence="4">
    <location>
        <begin position="772"/>
        <end position="791"/>
    </location>
</feature>
<feature type="compositionally biased region" description="Basic and acidic residues" evidence="4">
    <location>
        <begin position="1259"/>
        <end position="1271"/>
    </location>
</feature>
<feature type="compositionally biased region" description="Polar residues" evidence="4">
    <location>
        <begin position="945"/>
        <end position="954"/>
    </location>
</feature>
<dbReference type="Pfam" id="PF09379">
    <property type="entry name" value="FERM_N"/>
    <property type="match status" value="1"/>
</dbReference>
<dbReference type="InterPro" id="IPR000299">
    <property type="entry name" value="FERM_domain"/>
</dbReference>
<dbReference type="InterPro" id="IPR019749">
    <property type="entry name" value="Band_41_domain"/>
</dbReference>
<dbReference type="SUPFAM" id="SSF47031">
    <property type="entry name" value="Second domain of FERM"/>
    <property type="match status" value="1"/>
</dbReference>
<dbReference type="GO" id="GO:0048731">
    <property type="term" value="P:system development"/>
    <property type="evidence" value="ECO:0007669"/>
    <property type="project" value="UniProtKB-ARBA"/>
</dbReference>
<dbReference type="SUPFAM" id="SSF54236">
    <property type="entry name" value="Ubiquitin-like"/>
    <property type="match status" value="1"/>
</dbReference>
<dbReference type="InterPro" id="IPR014352">
    <property type="entry name" value="FERM/acyl-CoA-bd_prot_sf"/>
</dbReference>
<feature type="compositionally biased region" description="Basic and acidic residues" evidence="4">
    <location>
        <begin position="1429"/>
        <end position="1439"/>
    </location>
</feature>
<dbReference type="PROSITE" id="PS50057">
    <property type="entry name" value="FERM_3"/>
    <property type="match status" value="1"/>
</dbReference>
<dbReference type="PROSITE" id="PS00660">
    <property type="entry name" value="FERM_1"/>
    <property type="match status" value="1"/>
</dbReference>
<dbReference type="InterPro" id="IPR000798">
    <property type="entry name" value="Ez/rad/moesin-like"/>
</dbReference>
<dbReference type="FunFam" id="1.20.80.10:FF:000005">
    <property type="entry name" value="FERM, RhoGEF and pleckstrin domain-containing protein 1"/>
    <property type="match status" value="1"/>
</dbReference>
<accession>A0A7R8CSI8</accession>
<evidence type="ECO:0000256" key="4">
    <source>
        <dbReference type="SAM" id="MobiDB-lite"/>
    </source>
</evidence>
<reference evidence="6" key="1">
    <citation type="submission" date="2021-02" db="EMBL/GenBank/DDBJ databases">
        <authorList>
            <person name="Bekaert M."/>
        </authorList>
    </citation>
    <scope>NUCLEOTIDE SEQUENCE</scope>
    <source>
        <strain evidence="6">IoA-00</strain>
    </source>
</reference>
<dbReference type="FunFam" id="3.10.20.90:FF:000040">
    <property type="entry name" value="FERM, RhoGEF and pleckstrin domain-containing protein"/>
    <property type="match status" value="1"/>
</dbReference>